<gene>
    <name evidence="1" type="ORF">A3A63_01805</name>
</gene>
<sequence length="487" mass="56567">MNEPIRTKIQNITDFPELQSVPAPKEKLPKIKVNGVANISVRVLDHGFAIKINDKVIRLRYPPSIWNRFPKAQRKILTQNIAFGLTFQLPYLYHSVHKMLYTMPVPLSESFFFKGLALALPSTATMQPQKEHRITSNLLRKLFDTDYVFSHHKTEIPPYNRTSMSDRAIMPFTFGKDSLLTYALAKELGIHIYPIYISEPYSPYEEFTKKLLSEPFRREFHTQIGFLRNSLGILREPYGWFGWELQLTQYSLMLLPYVYAKRAGYILFSNEQSCDDTVIDEDGFRYNPVFEQSHGWLLQNSMMASVVGGNSLSIGSLLEPIHEIAIIKILHKRYPKIAKYQTSCDLPEKPKGGGRWCENCSKCGRMYMYLLAHGIDPKVVGFKRDLIRTKYHHIYTIFSSARIREFGYDQSEAGKDEQILAFLLAYRRGVRGPVMTSFARRYLTYAKKHEKALRQNFFGIHTTRTIPSDVKQKVIRIFHQELDHLLT</sequence>
<comment type="caution">
    <text evidence="1">The sequence shown here is derived from an EMBL/GenBank/DDBJ whole genome shotgun (WGS) entry which is preliminary data.</text>
</comment>
<reference evidence="1 2" key="1">
    <citation type="journal article" date="2016" name="Nat. Commun.">
        <title>Thousands of microbial genomes shed light on interconnected biogeochemical processes in an aquifer system.</title>
        <authorList>
            <person name="Anantharaman K."/>
            <person name="Brown C.T."/>
            <person name="Hug L.A."/>
            <person name="Sharon I."/>
            <person name="Castelle C.J."/>
            <person name="Probst A.J."/>
            <person name="Thomas B.C."/>
            <person name="Singh A."/>
            <person name="Wilkins M.J."/>
            <person name="Karaoz U."/>
            <person name="Brodie E.L."/>
            <person name="Williams K.H."/>
            <person name="Hubbard S.S."/>
            <person name="Banfield J.F."/>
        </authorList>
    </citation>
    <scope>NUCLEOTIDE SEQUENCE [LARGE SCALE GENOMIC DNA]</scope>
</reference>
<evidence type="ECO:0000313" key="1">
    <source>
        <dbReference type="EMBL" id="OGG29284.1"/>
    </source>
</evidence>
<accession>A0A1F6AX66</accession>
<dbReference type="Proteomes" id="UP000176450">
    <property type="component" value="Unassembled WGS sequence"/>
</dbReference>
<dbReference type="EMBL" id="MFJX01000074">
    <property type="protein sequence ID" value="OGG29284.1"/>
    <property type="molecule type" value="Genomic_DNA"/>
</dbReference>
<protein>
    <submittedName>
        <fullName evidence="1">Uncharacterized protein</fullName>
    </submittedName>
</protein>
<proteinExistence type="predicted"/>
<evidence type="ECO:0000313" key="2">
    <source>
        <dbReference type="Proteomes" id="UP000176450"/>
    </source>
</evidence>
<organism evidence="1 2">
    <name type="scientific">Candidatus Gottesmanbacteria bacterium RIFCSPLOWO2_01_FULL_46_9</name>
    <dbReference type="NCBI Taxonomy" id="1798394"/>
    <lineage>
        <taxon>Bacteria</taxon>
        <taxon>Candidatus Gottesmaniibacteriota</taxon>
    </lineage>
</organism>
<name>A0A1F6AX66_9BACT</name>
<dbReference type="AlphaFoldDB" id="A0A1F6AX66"/>